<feature type="region of interest" description="Disordered" evidence="4">
    <location>
        <begin position="186"/>
        <end position="246"/>
    </location>
</feature>
<organism evidence="6">
    <name type="scientific">hydrothermal vent metagenome</name>
    <dbReference type="NCBI Taxonomy" id="652676"/>
    <lineage>
        <taxon>unclassified sequences</taxon>
        <taxon>metagenomes</taxon>
        <taxon>ecological metagenomes</taxon>
    </lineage>
</organism>
<keyword evidence="2" id="KW-0964">Secreted</keyword>
<reference evidence="6" key="1">
    <citation type="submission" date="2018-06" db="EMBL/GenBank/DDBJ databases">
        <authorList>
            <person name="Zhirakovskaya E."/>
        </authorList>
    </citation>
    <scope>NUCLEOTIDE SEQUENCE</scope>
</reference>
<comment type="subcellular location">
    <subcellularLocation>
        <location evidence="1">Secreted</location>
    </subcellularLocation>
</comment>
<accession>A0A3B0UGS3</accession>
<evidence type="ECO:0000313" key="6">
    <source>
        <dbReference type="EMBL" id="VAW29778.1"/>
    </source>
</evidence>
<keyword evidence="3" id="KW-0732">Signal</keyword>
<feature type="compositionally biased region" description="Low complexity" evidence="4">
    <location>
        <begin position="233"/>
        <end position="244"/>
    </location>
</feature>
<gene>
    <name evidence="6" type="ORF">MNBD_CHLOROFLEXI01-2801</name>
</gene>
<feature type="domain" description="Carbohydrate-binding module family 96" evidence="5">
    <location>
        <begin position="36"/>
        <end position="185"/>
    </location>
</feature>
<dbReference type="EMBL" id="UOEU01000004">
    <property type="protein sequence ID" value="VAW29778.1"/>
    <property type="molecule type" value="Genomic_DNA"/>
</dbReference>
<evidence type="ECO:0000256" key="1">
    <source>
        <dbReference type="ARBA" id="ARBA00004613"/>
    </source>
</evidence>
<dbReference type="GO" id="GO:0005576">
    <property type="term" value="C:extracellular region"/>
    <property type="evidence" value="ECO:0007669"/>
    <property type="project" value="UniProtKB-SubCell"/>
</dbReference>
<sequence>MFSRLSFRRLLFPVALVLAGVATLLTTNSTAIATSYTFNPVADSYVDASQSTVNFGTDALIKMDNTPDTRGYLRFDVQNLDGAVTSATLRLFMASNNTTGFDVHAVTDTTWVETGAGEIIYTNAPALGTVINSSGSVTSSSWVDIDVTSTITSSGLYSFGLATSSNSFIRFRSRETITPSELIIETTSGGATNTSTPTATTTETATVTSTATQTATATATSTPTPTDGPSPTPTNTNTPTPTIPAGGGSTFTFNPVTDAAVLSNRADDNFGGSQTLTADSSPIINSYLRFDVQGLDGSVVTATLRLYTSSTSSIGIDALQVADNGWEVLSKVVDWL</sequence>
<protein>
    <submittedName>
        <fullName evidence="6">VgrG protein</fullName>
    </submittedName>
</protein>
<feature type="compositionally biased region" description="Low complexity" evidence="4">
    <location>
        <begin position="186"/>
        <end position="225"/>
    </location>
</feature>
<dbReference type="AlphaFoldDB" id="A0A3B0UGS3"/>
<dbReference type="InterPro" id="IPR055372">
    <property type="entry name" value="CBM96"/>
</dbReference>
<evidence type="ECO:0000256" key="3">
    <source>
        <dbReference type="ARBA" id="ARBA00022729"/>
    </source>
</evidence>
<evidence type="ECO:0000256" key="4">
    <source>
        <dbReference type="SAM" id="MobiDB-lite"/>
    </source>
</evidence>
<name>A0A3B0UGS3_9ZZZZ</name>
<evidence type="ECO:0000256" key="2">
    <source>
        <dbReference type="ARBA" id="ARBA00022525"/>
    </source>
</evidence>
<proteinExistence type="predicted"/>
<evidence type="ECO:0000259" key="5">
    <source>
        <dbReference type="Pfam" id="PF24517"/>
    </source>
</evidence>
<dbReference type="Pfam" id="PF24517">
    <property type="entry name" value="CBM96"/>
    <property type="match status" value="2"/>
</dbReference>
<feature type="domain" description="Carbohydrate-binding module family 96" evidence="5">
    <location>
        <begin position="250"/>
        <end position="328"/>
    </location>
</feature>